<dbReference type="PROSITE" id="PS00198">
    <property type="entry name" value="4FE4S_FER_1"/>
    <property type="match status" value="2"/>
</dbReference>
<evidence type="ECO:0000256" key="3">
    <source>
        <dbReference type="ARBA" id="ARBA00023004"/>
    </source>
</evidence>
<dbReference type="AlphaFoldDB" id="A0A9X1YK08"/>
<evidence type="ECO:0000313" key="7">
    <source>
        <dbReference type="Proteomes" id="UP001139353"/>
    </source>
</evidence>
<dbReference type="InterPro" id="IPR017896">
    <property type="entry name" value="4Fe4S_Fe-S-bd"/>
</dbReference>
<keyword evidence="2" id="KW-0479">Metal-binding</keyword>
<reference evidence="6" key="1">
    <citation type="submission" date="2021-11" db="EMBL/GenBank/DDBJ databases">
        <title>BS-T2-15 a new species belonging to the Comamonadaceae family isolated from the soil of a French oak forest.</title>
        <authorList>
            <person name="Mieszkin S."/>
            <person name="Alain K."/>
        </authorList>
    </citation>
    <scope>NUCLEOTIDE SEQUENCE</scope>
    <source>
        <strain evidence="6">BS-T2-15</strain>
    </source>
</reference>
<dbReference type="InterPro" id="IPR017900">
    <property type="entry name" value="4Fe4S_Fe_S_CS"/>
</dbReference>
<dbReference type="RefSeq" id="WP_275682332.1">
    <property type="nucleotide sequence ID" value="NZ_JAJLJH010000002.1"/>
</dbReference>
<dbReference type="EMBL" id="JAJLJH010000002">
    <property type="protein sequence ID" value="MCK9686305.1"/>
    <property type="molecule type" value="Genomic_DNA"/>
</dbReference>
<feature type="domain" description="4Fe-4S ferredoxin-type" evidence="5">
    <location>
        <begin position="43"/>
        <end position="73"/>
    </location>
</feature>
<organism evidence="6 7">
    <name type="scientific">Scleromatobacter humisilvae</name>
    <dbReference type="NCBI Taxonomy" id="2897159"/>
    <lineage>
        <taxon>Bacteria</taxon>
        <taxon>Pseudomonadati</taxon>
        <taxon>Pseudomonadota</taxon>
        <taxon>Betaproteobacteria</taxon>
        <taxon>Burkholderiales</taxon>
        <taxon>Sphaerotilaceae</taxon>
        <taxon>Scleromatobacter</taxon>
    </lineage>
</organism>
<name>A0A9X1YK08_9BURK</name>
<keyword evidence="7" id="KW-1185">Reference proteome</keyword>
<accession>A0A9X1YK08</accession>
<evidence type="ECO:0000256" key="4">
    <source>
        <dbReference type="ARBA" id="ARBA00023014"/>
    </source>
</evidence>
<evidence type="ECO:0000256" key="1">
    <source>
        <dbReference type="ARBA" id="ARBA00022485"/>
    </source>
</evidence>
<dbReference type="SUPFAM" id="SSF54862">
    <property type="entry name" value="4Fe-4S ferredoxins"/>
    <property type="match status" value="1"/>
</dbReference>
<gene>
    <name evidence="6" type="ORF">LPC04_11360</name>
</gene>
<dbReference type="PANTHER" id="PTHR43687">
    <property type="entry name" value="ADENYLYLSULFATE REDUCTASE, BETA SUBUNIT"/>
    <property type="match status" value="1"/>
</dbReference>
<dbReference type="GO" id="GO:0051539">
    <property type="term" value="F:4 iron, 4 sulfur cluster binding"/>
    <property type="evidence" value="ECO:0007669"/>
    <property type="project" value="UniProtKB-KW"/>
</dbReference>
<evidence type="ECO:0000259" key="5">
    <source>
        <dbReference type="PROSITE" id="PS51379"/>
    </source>
</evidence>
<feature type="domain" description="4Fe-4S ferredoxin-type" evidence="5">
    <location>
        <begin position="9"/>
        <end position="38"/>
    </location>
</feature>
<dbReference type="InterPro" id="IPR050572">
    <property type="entry name" value="Fe-S_Ferredoxin"/>
</dbReference>
<dbReference type="Pfam" id="PF14697">
    <property type="entry name" value="Fer4_21"/>
    <property type="match status" value="1"/>
</dbReference>
<dbReference type="PROSITE" id="PS51379">
    <property type="entry name" value="4FE4S_FER_2"/>
    <property type="match status" value="2"/>
</dbReference>
<sequence length="76" mass="8170">MTARRPAPRLPDIDPDRCTGCGRCVAACEPRVLSLETRADWRKAAVLHAGADCTGCSLCALRCPFQAITMRRPAAA</sequence>
<keyword evidence="3" id="KW-0408">Iron</keyword>
<protein>
    <submittedName>
        <fullName evidence="6">4Fe-4S binding protein</fullName>
    </submittedName>
</protein>
<comment type="caution">
    <text evidence="6">The sequence shown here is derived from an EMBL/GenBank/DDBJ whole genome shotgun (WGS) entry which is preliminary data.</text>
</comment>
<keyword evidence="4" id="KW-0411">Iron-sulfur</keyword>
<evidence type="ECO:0000256" key="2">
    <source>
        <dbReference type="ARBA" id="ARBA00022723"/>
    </source>
</evidence>
<evidence type="ECO:0000313" key="6">
    <source>
        <dbReference type="EMBL" id="MCK9686305.1"/>
    </source>
</evidence>
<proteinExistence type="predicted"/>
<dbReference type="Gene3D" id="3.30.70.20">
    <property type="match status" value="1"/>
</dbReference>
<dbReference type="GO" id="GO:0046872">
    <property type="term" value="F:metal ion binding"/>
    <property type="evidence" value="ECO:0007669"/>
    <property type="project" value="UniProtKB-KW"/>
</dbReference>
<dbReference type="PANTHER" id="PTHR43687:SF1">
    <property type="entry name" value="FERREDOXIN III"/>
    <property type="match status" value="1"/>
</dbReference>
<keyword evidence="1" id="KW-0004">4Fe-4S</keyword>
<dbReference type="Proteomes" id="UP001139353">
    <property type="component" value="Unassembled WGS sequence"/>
</dbReference>